<dbReference type="Proteomes" id="UP000001396">
    <property type="component" value="Unassembled WGS sequence"/>
</dbReference>
<dbReference type="InParanoid" id="D3BKH6"/>
<dbReference type="RefSeq" id="XP_020430531.1">
    <property type="nucleotide sequence ID" value="XM_020579856.1"/>
</dbReference>
<dbReference type="EMBL" id="ADBJ01000038">
    <property type="protein sequence ID" value="EFA78406.1"/>
    <property type="molecule type" value="Genomic_DNA"/>
</dbReference>
<dbReference type="AlphaFoldDB" id="D3BKH6"/>
<evidence type="ECO:0000313" key="3">
    <source>
        <dbReference type="Proteomes" id="UP000001396"/>
    </source>
</evidence>
<evidence type="ECO:0000256" key="1">
    <source>
        <dbReference type="SAM" id="Coils"/>
    </source>
</evidence>
<proteinExistence type="predicted"/>
<keyword evidence="3" id="KW-1185">Reference proteome</keyword>
<name>D3BKH6_HETP5</name>
<gene>
    <name evidence="2" type="ORF">PPL_09057</name>
</gene>
<keyword evidence="1" id="KW-0175">Coiled coil</keyword>
<protein>
    <submittedName>
        <fullName evidence="2">Uncharacterized protein</fullName>
    </submittedName>
</protein>
<dbReference type="GO" id="GO:0016020">
    <property type="term" value="C:membrane"/>
    <property type="evidence" value="ECO:0007669"/>
    <property type="project" value="TreeGrafter"/>
</dbReference>
<sequence>MKEAKETKEELEITRVNYDQQMKMLTEQYISLNESLSQLDTELIKIKQHKILCAKCRAWNPLENVFAPDNHQLLFNSFFYFYYSTSAIEQGVNDYSCNLFILHSTYKLIVDELKLDTSILLSNLALLSE</sequence>
<dbReference type="PANTHER" id="PTHR21448">
    <property type="entry name" value="SMOOTH MUSCLE MYOSIN HEAVY CHAIN-RELATED"/>
    <property type="match status" value="1"/>
</dbReference>
<evidence type="ECO:0000313" key="2">
    <source>
        <dbReference type="EMBL" id="EFA78406.1"/>
    </source>
</evidence>
<dbReference type="GeneID" id="31364533"/>
<dbReference type="STRING" id="670386.D3BKH6"/>
<dbReference type="PANTHER" id="PTHR21448:SF0">
    <property type="entry name" value="PROTEIN PHOSPHATASE 1 REGULATORY SUBUNIT 21"/>
    <property type="match status" value="1"/>
</dbReference>
<comment type="caution">
    <text evidence="2">The sequence shown here is derived from an EMBL/GenBank/DDBJ whole genome shotgun (WGS) entry which is preliminary data.</text>
</comment>
<dbReference type="GO" id="GO:0005769">
    <property type="term" value="C:early endosome"/>
    <property type="evidence" value="ECO:0007669"/>
    <property type="project" value="TreeGrafter"/>
</dbReference>
<accession>D3BKH6</accession>
<dbReference type="InterPro" id="IPR040024">
    <property type="entry name" value="PPP1R21"/>
</dbReference>
<feature type="coiled-coil region" evidence="1">
    <location>
        <begin position="1"/>
        <end position="42"/>
    </location>
</feature>
<organism evidence="2 3">
    <name type="scientific">Heterostelium pallidum (strain ATCC 26659 / Pp 5 / PN500)</name>
    <name type="common">Cellular slime mold</name>
    <name type="synonym">Polysphondylium pallidum</name>
    <dbReference type="NCBI Taxonomy" id="670386"/>
    <lineage>
        <taxon>Eukaryota</taxon>
        <taxon>Amoebozoa</taxon>
        <taxon>Evosea</taxon>
        <taxon>Eumycetozoa</taxon>
        <taxon>Dictyostelia</taxon>
        <taxon>Acytosteliales</taxon>
        <taxon>Acytosteliaceae</taxon>
        <taxon>Heterostelium</taxon>
    </lineage>
</organism>
<reference evidence="2 3" key="1">
    <citation type="journal article" date="2011" name="Genome Res.">
        <title>Phylogeny-wide analysis of social amoeba genomes highlights ancient origins for complex intercellular communication.</title>
        <authorList>
            <person name="Heidel A.J."/>
            <person name="Lawal H.M."/>
            <person name="Felder M."/>
            <person name="Schilde C."/>
            <person name="Helps N.R."/>
            <person name="Tunggal B."/>
            <person name="Rivero F."/>
            <person name="John U."/>
            <person name="Schleicher M."/>
            <person name="Eichinger L."/>
            <person name="Platzer M."/>
            <person name="Noegel A.A."/>
            <person name="Schaap P."/>
            <person name="Gloeckner G."/>
        </authorList>
    </citation>
    <scope>NUCLEOTIDE SEQUENCE [LARGE SCALE GENOMIC DNA]</scope>
    <source>
        <strain evidence="3">ATCC 26659 / Pp 5 / PN500</strain>
    </source>
</reference>